<sequence>MNNAQFKIECFRNGLYSPEQVIEYFKQVVEETSFDKRDAQQWMNGRSDKIYLIPKSAIAVLETLANTRNSIIEREKQQQANGEETRYKYLFKNEINLWNEYPEFFHLPINVYNSVIVELKIEISGYYEHL</sequence>
<gene>
    <name evidence="1" type="ORF">F892_00018</name>
</gene>
<keyword evidence="2" id="KW-1185">Reference proteome</keyword>
<organism evidence="1 2">
    <name type="scientific">Acinetobacter vivianii</name>
    <dbReference type="NCBI Taxonomy" id="1776742"/>
    <lineage>
        <taxon>Bacteria</taxon>
        <taxon>Pseudomonadati</taxon>
        <taxon>Pseudomonadota</taxon>
        <taxon>Gammaproteobacteria</taxon>
        <taxon>Moraxellales</taxon>
        <taxon>Moraxellaceae</taxon>
        <taxon>Acinetobacter</taxon>
    </lineage>
</organism>
<dbReference type="Proteomes" id="UP000013173">
    <property type="component" value="Unassembled WGS sequence"/>
</dbReference>
<comment type="caution">
    <text evidence="1">The sequence shown here is derived from an EMBL/GenBank/DDBJ whole genome shotgun (WGS) entry which is preliminary data.</text>
</comment>
<evidence type="ECO:0000313" key="2">
    <source>
        <dbReference type="Proteomes" id="UP000013173"/>
    </source>
</evidence>
<proteinExistence type="predicted"/>
<dbReference type="GeneID" id="303685464"/>
<protein>
    <submittedName>
        <fullName evidence="1">Uncharacterized protein</fullName>
    </submittedName>
</protein>
<dbReference type="HOGENOM" id="CLU_1933471_0_0_6"/>
<dbReference type="RefSeq" id="WP_005254875.1">
    <property type="nucleotide sequence ID" value="NZ_BMDR01000015.1"/>
</dbReference>
<reference evidence="1 2" key="1">
    <citation type="submission" date="2013-02" db="EMBL/GenBank/DDBJ databases">
        <title>The Genome Sequence of Acinetobacter sp. NIPH 2168.</title>
        <authorList>
            <consortium name="The Broad Institute Genome Sequencing Platform"/>
            <consortium name="The Broad Institute Genome Sequencing Center for Infectious Disease"/>
            <person name="Cerqueira G."/>
            <person name="Feldgarden M."/>
            <person name="Courvalin P."/>
            <person name="Perichon B."/>
            <person name="Grillot-Courvalin C."/>
            <person name="Clermont D."/>
            <person name="Rocha E."/>
            <person name="Yoon E.-J."/>
            <person name="Nemec A."/>
            <person name="Walker B."/>
            <person name="Young S.K."/>
            <person name="Zeng Q."/>
            <person name="Gargeya S."/>
            <person name="Fitzgerald M."/>
            <person name="Haas B."/>
            <person name="Abouelleil A."/>
            <person name="Alvarado L."/>
            <person name="Arachchi H.M."/>
            <person name="Berlin A.M."/>
            <person name="Chapman S.B."/>
            <person name="Dewar J."/>
            <person name="Goldberg J."/>
            <person name="Griggs A."/>
            <person name="Gujja S."/>
            <person name="Hansen M."/>
            <person name="Howarth C."/>
            <person name="Imamovic A."/>
            <person name="Larimer J."/>
            <person name="McCowan C."/>
            <person name="Murphy C."/>
            <person name="Neiman D."/>
            <person name="Pearson M."/>
            <person name="Priest M."/>
            <person name="Roberts A."/>
            <person name="Saif S."/>
            <person name="Shea T."/>
            <person name="Sisk P."/>
            <person name="Sykes S."/>
            <person name="Wortman J."/>
            <person name="Nusbaum C."/>
            <person name="Birren B."/>
        </authorList>
    </citation>
    <scope>NUCLEOTIDE SEQUENCE [LARGE SCALE GENOMIC DNA]</scope>
    <source>
        <strain evidence="1 2">NIPH 2168</strain>
    </source>
</reference>
<evidence type="ECO:0000313" key="1">
    <source>
        <dbReference type="EMBL" id="ENX24868.1"/>
    </source>
</evidence>
<dbReference type="EMBL" id="APRW01000001">
    <property type="protein sequence ID" value="ENX24868.1"/>
    <property type="molecule type" value="Genomic_DNA"/>
</dbReference>
<dbReference type="AlphaFoldDB" id="N9NUW6"/>
<name>N9NUW6_9GAMM</name>
<dbReference type="OrthoDB" id="6687294at2"/>
<accession>N9NUW6</accession>
<dbReference type="PATRIC" id="fig|1217706.3.peg.13"/>